<evidence type="ECO:0008006" key="7">
    <source>
        <dbReference type="Google" id="ProtNLM"/>
    </source>
</evidence>
<evidence type="ECO:0000313" key="6">
    <source>
        <dbReference type="Proteomes" id="UP001628220"/>
    </source>
</evidence>
<gene>
    <name evidence="5" type="ORF">Tsumi_05820</name>
</gene>
<evidence type="ECO:0000313" key="5">
    <source>
        <dbReference type="EMBL" id="GAB1251478.1"/>
    </source>
</evidence>
<evidence type="ECO:0000256" key="2">
    <source>
        <dbReference type="ARBA" id="ARBA00022729"/>
    </source>
</evidence>
<evidence type="ECO:0000256" key="1">
    <source>
        <dbReference type="ARBA" id="ARBA00009091"/>
    </source>
</evidence>
<evidence type="ECO:0000256" key="4">
    <source>
        <dbReference type="SAM" id="MobiDB-lite"/>
    </source>
</evidence>
<keyword evidence="2" id="KW-0732">Signal</keyword>
<comment type="similarity">
    <text evidence="1">Belongs to the Skp family.</text>
</comment>
<dbReference type="SUPFAM" id="SSF111384">
    <property type="entry name" value="OmpH-like"/>
    <property type="match status" value="1"/>
</dbReference>
<comment type="caution">
    <text evidence="5">The sequence shown here is derived from an EMBL/GenBank/DDBJ whole genome shotgun (WGS) entry which is preliminary data.</text>
</comment>
<dbReference type="EMBL" id="BAAFSF010000001">
    <property type="protein sequence ID" value="GAB1251478.1"/>
    <property type="molecule type" value="Genomic_DNA"/>
</dbReference>
<dbReference type="InterPro" id="IPR005632">
    <property type="entry name" value="Chaperone_Skp"/>
</dbReference>
<dbReference type="InterPro" id="IPR024930">
    <property type="entry name" value="Skp_dom_sf"/>
</dbReference>
<accession>A0ABQ0E190</accession>
<keyword evidence="3" id="KW-0175">Coiled coil</keyword>
<dbReference type="RefSeq" id="WP_411915287.1">
    <property type="nucleotide sequence ID" value="NZ_BAAFSF010000001.1"/>
</dbReference>
<dbReference type="PROSITE" id="PS51257">
    <property type="entry name" value="PROKAR_LIPOPROTEIN"/>
    <property type="match status" value="1"/>
</dbReference>
<name>A0ABQ0E190_9PORP</name>
<evidence type="ECO:0000256" key="3">
    <source>
        <dbReference type="SAM" id="Coils"/>
    </source>
</evidence>
<dbReference type="Gene3D" id="3.30.910.20">
    <property type="entry name" value="Skp domain"/>
    <property type="match status" value="1"/>
</dbReference>
<keyword evidence="6" id="KW-1185">Reference proteome</keyword>
<protein>
    <recommendedName>
        <fullName evidence="7">Periplasmic chaperone for outer membrane proteins Skp</fullName>
    </recommendedName>
</protein>
<dbReference type="PANTHER" id="PTHR35089">
    <property type="entry name" value="CHAPERONE PROTEIN SKP"/>
    <property type="match status" value="1"/>
</dbReference>
<dbReference type="Pfam" id="PF03938">
    <property type="entry name" value="OmpH"/>
    <property type="match status" value="1"/>
</dbReference>
<dbReference type="Proteomes" id="UP001628220">
    <property type="component" value="Unassembled WGS sequence"/>
</dbReference>
<dbReference type="SMART" id="SM00935">
    <property type="entry name" value="OmpH"/>
    <property type="match status" value="1"/>
</dbReference>
<dbReference type="PANTHER" id="PTHR35089:SF1">
    <property type="entry name" value="CHAPERONE PROTEIN SKP"/>
    <property type="match status" value="1"/>
</dbReference>
<sequence length="211" mass="24015">MKKFFPLIIALTALSLTGCNNSQKGSNTSTTTQTERDTQQDTLTAQKAGTLKIAFVEMDSVLNNYEQYKEMNSKLEKRSIEGRNQLQAKINAIQKAGEAFQQKLQSGGFVNQTAAQMERERIMKMQQDAQTLDQRLSEQYIKEQDALNEKLYNTIKEEVEKMNKEWGYDLILCNVKMSGLLYGNASMDITKEVTERLNKAYAAAKTEDKKK</sequence>
<proteinExistence type="inferred from homology"/>
<feature type="coiled-coil region" evidence="3">
    <location>
        <begin position="58"/>
        <end position="135"/>
    </location>
</feature>
<feature type="region of interest" description="Disordered" evidence="4">
    <location>
        <begin position="21"/>
        <end position="40"/>
    </location>
</feature>
<reference evidence="5 6" key="1">
    <citation type="journal article" date="2025" name="Int. J. Syst. Evol. Microbiol.">
        <title>Desulfovibrio falkowii sp. nov., Porphyromonas miyakawae sp. nov., Mediterraneibacter flintii sp. nov. and Owariibacterium komagatae gen. nov., sp. nov., isolated from human faeces.</title>
        <authorList>
            <person name="Hamaguchi T."/>
            <person name="Ohara M."/>
            <person name="Hisatomi A."/>
            <person name="Sekiguchi K."/>
            <person name="Takeda J.I."/>
            <person name="Ueyama J."/>
            <person name="Ito M."/>
            <person name="Nishiwaki H."/>
            <person name="Ogi T."/>
            <person name="Hirayama M."/>
            <person name="Ohkuma M."/>
            <person name="Sakamoto M."/>
            <person name="Ohno K."/>
        </authorList>
    </citation>
    <scope>NUCLEOTIDE SEQUENCE [LARGE SCALE GENOMIC DNA]</scope>
    <source>
        <strain evidence="5 6">13CB11C</strain>
    </source>
</reference>
<organism evidence="5 6">
    <name type="scientific">Porphyromonas miyakawae</name>
    <dbReference type="NCBI Taxonomy" id="3137470"/>
    <lineage>
        <taxon>Bacteria</taxon>
        <taxon>Pseudomonadati</taxon>
        <taxon>Bacteroidota</taxon>
        <taxon>Bacteroidia</taxon>
        <taxon>Bacteroidales</taxon>
        <taxon>Porphyromonadaceae</taxon>
        <taxon>Porphyromonas</taxon>
    </lineage>
</organism>